<dbReference type="GO" id="GO:0046872">
    <property type="term" value="F:metal ion binding"/>
    <property type="evidence" value="ECO:0007669"/>
    <property type="project" value="UniProtKB-KW"/>
</dbReference>
<comment type="catalytic activity">
    <reaction evidence="4 6">
        <text>(6S)-5-formyl-5,6,7,8-tetrahydrofolate + ATP = (6R)-5,10-methenyltetrahydrofolate + ADP + phosphate</text>
        <dbReference type="Rhea" id="RHEA:10488"/>
        <dbReference type="ChEBI" id="CHEBI:30616"/>
        <dbReference type="ChEBI" id="CHEBI:43474"/>
        <dbReference type="ChEBI" id="CHEBI:57455"/>
        <dbReference type="ChEBI" id="CHEBI:57457"/>
        <dbReference type="ChEBI" id="CHEBI:456216"/>
        <dbReference type="EC" id="6.3.3.2"/>
    </reaction>
</comment>
<proteinExistence type="inferred from homology"/>
<name>A0AAZ3S9F9_ONCTS</name>
<evidence type="ECO:0000256" key="3">
    <source>
        <dbReference type="ARBA" id="ARBA00022840"/>
    </source>
</evidence>
<comment type="similarity">
    <text evidence="1 6">Belongs to the 5-formyltetrahydrofolate cyclo-ligase family.</text>
</comment>
<dbReference type="PANTHER" id="PTHR23407">
    <property type="entry name" value="ATPASE INHIBITOR/5-FORMYLTETRAHYDROFOLATE CYCLO-LIGASE"/>
    <property type="match status" value="1"/>
</dbReference>
<gene>
    <name evidence="7" type="primary">mthfs</name>
</gene>
<evidence type="ECO:0000313" key="7">
    <source>
        <dbReference type="Ensembl" id="ENSOTSP00005149744.1"/>
    </source>
</evidence>
<keyword evidence="6" id="KW-0460">Magnesium</keyword>
<dbReference type="EC" id="6.3.3.2" evidence="5 6"/>
<reference evidence="7" key="2">
    <citation type="submission" date="2025-08" db="UniProtKB">
        <authorList>
            <consortium name="Ensembl"/>
        </authorList>
    </citation>
    <scope>IDENTIFICATION</scope>
</reference>
<dbReference type="GO" id="GO:0009396">
    <property type="term" value="P:folic acid-containing compound biosynthetic process"/>
    <property type="evidence" value="ECO:0007669"/>
    <property type="project" value="TreeGrafter"/>
</dbReference>
<keyword evidence="3 6" id="KW-0067">ATP-binding</keyword>
<protein>
    <recommendedName>
        <fullName evidence="5 6">5-formyltetrahydrofolate cyclo-ligase</fullName>
        <ecNumber evidence="5 6">6.3.3.2</ecNumber>
    </recommendedName>
</protein>
<evidence type="ECO:0000256" key="2">
    <source>
        <dbReference type="ARBA" id="ARBA00022741"/>
    </source>
</evidence>
<organism evidence="7 8">
    <name type="scientific">Oncorhynchus tshawytscha</name>
    <name type="common">Chinook salmon</name>
    <name type="synonym">Salmo tshawytscha</name>
    <dbReference type="NCBI Taxonomy" id="74940"/>
    <lineage>
        <taxon>Eukaryota</taxon>
        <taxon>Metazoa</taxon>
        <taxon>Chordata</taxon>
        <taxon>Craniata</taxon>
        <taxon>Vertebrata</taxon>
        <taxon>Euteleostomi</taxon>
        <taxon>Actinopterygii</taxon>
        <taxon>Neopterygii</taxon>
        <taxon>Teleostei</taxon>
        <taxon>Protacanthopterygii</taxon>
        <taxon>Salmoniformes</taxon>
        <taxon>Salmonidae</taxon>
        <taxon>Salmoninae</taxon>
        <taxon>Oncorhynchus</taxon>
    </lineage>
</organism>
<dbReference type="SUPFAM" id="SSF100950">
    <property type="entry name" value="NagB/RpiA/CoA transferase-like"/>
    <property type="match status" value="1"/>
</dbReference>
<dbReference type="GeneTree" id="ENSGT00390000017791"/>
<dbReference type="InterPro" id="IPR002698">
    <property type="entry name" value="FTHF_cligase"/>
</dbReference>
<dbReference type="GO" id="GO:0005739">
    <property type="term" value="C:mitochondrion"/>
    <property type="evidence" value="ECO:0007669"/>
    <property type="project" value="TreeGrafter"/>
</dbReference>
<sequence length="258" mass="29998">MGFWYKCRKLDLRLTQVYGAFMTNGNLEKRDQITTSVIFISEIRCSRKVPEFWTWNSQLTFQKRIQSEFVFFFTQKSEISEFPVHLNVALGYLLFKHPKYARCERIAVFLSMHDEVRTEEIIQDLFKHGKTCFMPNYLTQGTSNHMDMVKLTSMEDMMSLPLTSWNIRQPAADDNTREEALETGGLDLILMPGLGFDRNGNRLGRGKGFYDSYLERCMKHPKGKPYTIALAFREQLCQDIPVGDNDVLIDEVLCDVLD</sequence>
<dbReference type="GO" id="GO:0005524">
    <property type="term" value="F:ATP binding"/>
    <property type="evidence" value="ECO:0007669"/>
    <property type="project" value="UniProtKB-KW"/>
</dbReference>
<keyword evidence="6" id="KW-0479">Metal-binding</keyword>
<dbReference type="InterPro" id="IPR024185">
    <property type="entry name" value="FTHF_cligase-like_sf"/>
</dbReference>
<dbReference type="Proteomes" id="UP000694402">
    <property type="component" value="Unassembled WGS sequence"/>
</dbReference>
<dbReference type="Gene3D" id="3.40.50.10420">
    <property type="entry name" value="NagB/RpiA/CoA transferase-like"/>
    <property type="match status" value="1"/>
</dbReference>
<reference evidence="7" key="3">
    <citation type="submission" date="2025-09" db="UniProtKB">
        <authorList>
            <consortium name="Ensembl"/>
        </authorList>
    </citation>
    <scope>IDENTIFICATION</scope>
</reference>
<dbReference type="GO" id="GO:0030272">
    <property type="term" value="F:5-formyltetrahydrofolate cyclo-ligase activity"/>
    <property type="evidence" value="ECO:0007669"/>
    <property type="project" value="UniProtKB-EC"/>
</dbReference>
<dbReference type="AlphaFoldDB" id="A0AAZ3S9F9"/>
<comment type="cofactor">
    <cofactor evidence="6">
        <name>Mg(2+)</name>
        <dbReference type="ChEBI" id="CHEBI:18420"/>
    </cofactor>
</comment>
<dbReference type="InterPro" id="IPR037171">
    <property type="entry name" value="NagB/RpiA_transferase-like"/>
</dbReference>
<accession>A0AAZ3S9F9</accession>
<dbReference type="Ensembl" id="ENSOTST00005190131.1">
    <property type="protein sequence ID" value="ENSOTSP00005149744.1"/>
    <property type="gene ID" value="ENSOTSG00005063169.1"/>
</dbReference>
<dbReference type="PANTHER" id="PTHR23407:SF1">
    <property type="entry name" value="5-FORMYLTETRAHYDROFOLATE CYCLO-LIGASE"/>
    <property type="match status" value="1"/>
</dbReference>
<dbReference type="Pfam" id="PF01812">
    <property type="entry name" value="5-FTHF_cyc-lig"/>
    <property type="match status" value="1"/>
</dbReference>
<dbReference type="NCBIfam" id="TIGR02727">
    <property type="entry name" value="MTHFS_bact"/>
    <property type="match status" value="1"/>
</dbReference>
<evidence type="ECO:0000256" key="5">
    <source>
        <dbReference type="ARBA" id="ARBA00038966"/>
    </source>
</evidence>
<keyword evidence="8" id="KW-1185">Reference proteome</keyword>
<evidence type="ECO:0000256" key="6">
    <source>
        <dbReference type="RuleBase" id="RU361279"/>
    </source>
</evidence>
<keyword evidence="2 6" id="KW-0547">Nucleotide-binding</keyword>
<evidence type="ECO:0000313" key="8">
    <source>
        <dbReference type="Proteomes" id="UP000694402"/>
    </source>
</evidence>
<dbReference type="GO" id="GO:0035999">
    <property type="term" value="P:tetrahydrofolate interconversion"/>
    <property type="evidence" value="ECO:0007669"/>
    <property type="project" value="TreeGrafter"/>
</dbReference>
<evidence type="ECO:0000256" key="1">
    <source>
        <dbReference type="ARBA" id="ARBA00010638"/>
    </source>
</evidence>
<evidence type="ECO:0000256" key="4">
    <source>
        <dbReference type="ARBA" id="ARBA00036539"/>
    </source>
</evidence>
<reference evidence="8" key="1">
    <citation type="journal article" date="2018" name="PLoS ONE">
        <title>Chinook salmon (Oncorhynchus tshawytscha) genome and transcriptome.</title>
        <authorList>
            <person name="Christensen K.A."/>
            <person name="Leong J.S."/>
            <person name="Sakhrani D."/>
            <person name="Biagi C.A."/>
            <person name="Minkley D.R."/>
            <person name="Withler R.E."/>
            <person name="Rondeau E.B."/>
            <person name="Koop B.F."/>
            <person name="Devlin R.H."/>
        </authorList>
    </citation>
    <scope>NUCLEOTIDE SEQUENCE [LARGE SCALE GENOMIC DNA]</scope>
</reference>
<dbReference type="FunFam" id="3.40.50.10420:FF:000007">
    <property type="entry name" value="5-formyltetrahydrofolate cyclo-ligase"/>
    <property type="match status" value="1"/>
</dbReference>